<dbReference type="Proteomes" id="UP000198906">
    <property type="component" value="Unassembled WGS sequence"/>
</dbReference>
<gene>
    <name evidence="2" type="ORF">GA0074694_3054</name>
    <name evidence="3" type="ORF">GA0074694_3126</name>
</gene>
<evidence type="ECO:0000313" key="3">
    <source>
        <dbReference type="EMBL" id="SCL21727.1"/>
    </source>
</evidence>
<proteinExistence type="predicted"/>
<organism evidence="2 4">
    <name type="scientific">Micromonospora inyonensis</name>
    <dbReference type="NCBI Taxonomy" id="47866"/>
    <lineage>
        <taxon>Bacteria</taxon>
        <taxon>Bacillati</taxon>
        <taxon>Actinomycetota</taxon>
        <taxon>Actinomycetes</taxon>
        <taxon>Micromonosporales</taxon>
        <taxon>Micromonosporaceae</taxon>
        <taxon>Micromonospora</taxon>
    </lineage>
</organism>
<dbReference type="EMBL" id="FMHU01000002">
    <property type="protein sequence ID" value="SCL21727.1"/>
    <property type="molecule type" value="Genomic_DNA"/>
</dbReference>
<dbReference type="AlphaFoldDB" id="A0A1C6RWQ5"/>
<sequence>MRPVSERFLRALRGSHRMVVQARVVAPGSTGVNPDGTDIPILDGDVQMDGSAQVRSTLDLTTEGSLWPTRASSLLAPYGNELFVRRGVRYGNGVTEWVSLGYYRIYTPEQDDAPRGPIRVMGRDRMSGIVDGRMVAPVQFPATTTYGQVMSTLVTDIYPWVTIEWDDSTADQQIGRQIIADDDRYQVLHDLVTSVGKSWWWDHRGVLVIRTPVSSAQPVWEVNHGEGGVLVKIGRRLTREGVYNGVIAVGEGADTSTPARAVVVDNNPASPTWWDGPFGRVPRRYSSPLITSQGQADIAAASLLTAQLGLPYAVDFTAVPNPALEPGDPIRVRYPGRSEIHVIDRLTVPLAPGEAMPASTRQQTTILLGRL</sequence>
<evidence type="ECO:0000313" key="4">
    <source>
        <dbReference type="Proteomes" id="UP000198906"/>
    </source>
</evidence>
<reference evidence="2" key="1">
    <citation type="submission" date="2016-06" db="EMBL/GenBank/DDBJ databases">
        <authorList>
            <person name="Kjaerup R.B."/>
            <person name="Dalgaard T.S."/>
            <person name="Juul-Madsen H.R."/>
        </authorList>
    </citation>
    <scope>NUCLEOTIDE SEQUENCE [LARGE SCALE GENOMIC DNA]</scope>
    <source>
        <strain evidence="2">DSM 46123</strain>
    </source>
</reference>
<feature type="domain" description="DUF5047" evidence="1">
    <location>
        <begin position="44"/>
        <end position="175"/>
    </location>
</feature>
<dbReference type="RefSeq" id="WP_091459213.1">
    <property type="nucleotide sequence ID" value="NZ_FMHU01000002.1"/>
</dbReference>
<keyword evidence="4" id="KW-1185">Reference proteome</keyword>
<name>A0A1C6RWQ5_9ACTN</name>
<protein>
    <recommendedName>
        <fullName evidence="1">DUF5047 domain-containing protein</fullName>
    </recommendedName>
</protein>
<evidence type="ECO:0000313" key="2">
    <source>
        <dbReference type="EMBL" id="SCL21502.1"/>
    </source>
</evidence>
<evidence type="ECO:0000259" key="1">
    <source>
        <dbReference type="Pfam" id="PF16466"/>
    </source>
</evidence>
<reference evidence="4" key="2">
    <citation type="submission" date="2016-06" db="EMBL/GenBank/DDBJ databases">
        <authorList>
            <person name="Varghese N."/>
        </authorList>
    </citation>
    <scope>NUCLEOTIDE SEQUENCE [LARGE SCALE GENOMIC DNA]</scope>
    <source>
        <strain evidence="4">DSM 46123</strain>
    </source>
</reference>
<dbReference type="Pfam" id="PF16466">
    <property type="entry name" value="DUF5047"/>
    <property type="match status" value="1"/>
</dbReference>
<dbReference type="InterPro" id="IPR032490">
    <property type="entry name" value="DUF5047"/>
</dbReference>
<dbReference type="EMBL" id="FMHU01000002">
    <property type="protein sequence ID" value="SCL21502.1"/>
    <property type="molecule type" value="Genomic_DNA"/>
</dbReference>
<accession>A0A1C6RWQ5</accession>
<dbReference type="STRING" id="47866.GA0074694_3054"/>